<organism evidence="1 2">
    <name type="scientific">Aphanomyces euteiches</name>
    <dbReference type="NCBI Taxonomy" id="100861"/>
    <lineage>
        <taxon>Eukaryota</taxon>
        <taxon>Sar</taxon>
        <taxon>Stramenopiles</taxon>
        <taxon>Oomycota</taxon>
        <taxon>Saprolegniomycetes</taxon>
        <taxon>Saprolegniales</taxon>
        <taxon>Verrucalvaceae</taxon>
        <taxon>Aphanomyces</taxon>
    </lineage>
</organism>
<dbReference type="EMBL" id="VJMJ01000146">
    <property type="protein sequence ID" value="KAF0731246.1"/>
    <property type="molecule type" value="Genomic_DNA"/>
</dbReference>
<dbReference type="Gene3D" id="3.80.10.10">
    <property type="entry name" value="Ribonuclease Inhibitor"/>
    <property type="match status" value="2"/>
</dbReference>
<reference evidence="1 2" key="1">
    <citation type="submission" date="2019-07" db="EMBL/GenBank/DDBJ databases">
        <title>Genomics analysis of Aphanomyces spp. identifies a new class of oomycete effector associated with host adaptation.</title>
        <authorList>
            <person name="Gaulin E."/>
        </authorList>
    </citation>
    <scope>NUCLEOTIDE SEQUENCE [LARGE SCALE GENOMIC DNA]</scope>
    <source>
        <strain evidence="1 2">ATCC 201684</strain>
    </source>
</reference>
<dbReference type="Proteomes" id="UP000481153">
    <property type="component" value="Unassembled WGS sequence"/>
</dbReference>
<keyword evidence="2" id="KW-1185">Reference proteome</keyword>
<dbReference type="SUPFAM" id="SSF52047">
    <property type="entry name" value="RNI-like"/>
    <property type="match status" value="2"/>
</dbReference>
<sequence length="540" mass="58746">MGPVENSKPSRDFSANTIQEFSAPRHWQSFAFVRHAARIDFGDGSVIRDCHLEQLQHVPELEFRQCDLIESPHALANCRVLRFISCDGLTDVGGLSDVQDLTVTGSRHVLNLDKLGNLRVLATGSSFASPIPSVSSCLTAPARSTPWSSFNFLDELHLKQCHELPESIDFQVASVSLSSCESLESIACFNRAAQLELVRTRALTPEPFQGFSLLQSIRIQASTCLVDLSDLANVHHVSLSLCVNLQDIAPLASANTVELSCCPQLQSVAPLQYVPNVTLSRCADLTDVSSLTHNTVVRLSECYRVTQVSALAAHCHTVDIARCYRITDAAALAAAGSMHTVALDGCNVAQEDARAWLNHPTLHTIDLSNNLDIHDASPFAHLHTVFLDRTSIRDVTPLRDVHTLSLSSCDLLQDVSALGNVHTLDLSYCMNIRDVSALGTVHTLNLAGTLVEDVAALAMVYELNLSGCPQLTDDQVNSLQFNHTLLLMGCAQLTRVDGLRFIHTLNLANCIGITDVSMLGHVHALDLTGCLNVQDRPLQN</sequence>
<evidence type="ECO:0000313" key="2">
    <source>
        <dbReference type="Proteomes" id="UP000481153"/>
    </source>
</evidence>
<dbReference type="AlphaFoldDB" id="A0A6G0WUW3"/>
<comment type="caution">
    <text evidence="1">The sequence shown here is derived from an EMBL/GenBank/DDBJ whole genome shotgun (WGS) entry which is preliminary data.</text>
</comment>
<dbReference type="VEuPathDB" id="FungiDB:AeMF1_011593"/>
<dbReference type="GO" id="GO:0031146">
    <property type="term" value="P:SCF-dependent proteasomal ubiquitin-dependent protein catabolic process"/>
    <property type="evidence" value="ECO:0007669"/>
    <property type="project" value="TreeGrafter"/>
</dbReference>
<evidence type="ECO:0000313" key="1">
    <source>
        <dbReference type="EMBL" id="KAF0731246.1"/>
    </source>
</evidence>
<name>A0A6G0WUW3_9STRA</name>
<dbReference type="InterPro" id="IPR032675">
    <property type="entry name" value="LRR_dom_sf"/>
</dbReference>
<dbReference type="GO" id="GO:0019005">
    <property type="term" value="C:SCF ubiquitin ligase complex"/>
    <property type="evidence" value="ECO:0007669"/>
    <property type="project" value="TreeGrafter"/>
</dbReference>
<dbReference type="PANTHER" id="PTHR13318">
    <property type="entry name" value="PARTNER OF PAIRED, ISOFORM B-RELATED"/>
    <property type="match status" value="1"/>
</dbReference>
<accession>A0A6G0WUW3</accession>
<gene>
    <name evidence="1" type="ORF">Ae201684_011506</name>
</gene>
<proteinExistence type="predicted"/>
<protein>
    <submittedName>
        <fullName evidence="1">Uncharacterized protein</fullName>
    </submittedName>
</protein>